<dbReference type="GO" id="GO:0016987">
    <property type="term" value="F:sigma factor activity"/>
    <property type="evidence" value="ECO:0007669"/>
    <property type="project" value="InterPro"/>
</dbReference>
<feature type="domain" description="RNA polymerase sigma factor 70 region 4 type 2" evidence="1">
    <location>
        <begin position="8"/>
        <end position="44"/>
    </location>
</feature>
<evidence type="ECO:0000313" key="2">
    <source>
        <dbReference type="EMBL" id="AHN84097.1"/>
    </source>
</evidence>
<dbReference type="GO" id="GO:0006352">
    <property type="term" value="P:DNA-templated transcription initiation"/>
    <property type="evidence" value="ECO:0007669"/>
    <property type="project" value="InterPro"/>
</dbReference>
<dbReference type="RefSeq" id="YP_009035981.1">
    <property type="nucleotide sequence ID" value="NC_024209.1"/>
</dbReference>
<reference evidence="2 3" key="1">
    <citation type="submission" date="2014-01" db="EMBL/GenBank/DDBJ databases">
        <authorList>
            <person name="Schneider V.M."/>
            <person name="Bowman C.A."/>
            <person name="Russell D.A."/>
            <person name="Pope W.H."/>
            <person name="Jacobs-Sera D."/>
            <person name="Hendrix R.W."/>
            <person name="Hatfull G.F."/>
        </authorList>
    </citation>
    <scope>NUCLEOTIDE SEQUENCE [LARGE SCALE GENOMIC DNA]</scope>
</reference>
<evidence type="ECO:0000313" key="3">
    <source>
        <dbReference type="Proteomes" id="UP000019737"/>
    </source>
</evidence>
<dbReference type="KEGG" id="vg:19527266"/>
<keyword evidence="3" id="KW-1185">Reference proteome</keyword>
<accession>X2KNA6</accession>
<proteinExistence type="predicted"/>
<dbReference type="OrthoDB" id="17091at10239"/>
<name>X2KNA6_9CAUD</name>
<dbReference type="GeneID" id="19527266"/>
<evidence type="ECO:0000259" key="1">
    <source>
        <dbReference type="Pfam" id="PF08281"/>
    </source>
</evidence>
<protein>
    <recommendedName>
        <fullName evidence="1">RNA polymerase sigma factor 70 region 4 type 2 domain-containing protein</fullName>
    </recommendedName>
</protein>
<dbReference type="InterPro" id="IPR013249">
    <property type="entry name" value="RNA_pol_sigma70_r4_t2"/>
</dbReference>
<dbReference type="Pfam" id="PF08281">
    <property type="entry name" value="Sigma70_r4_2"/>
    <property type="match status" value="1"/>
</dbReference>
<sequence length="135" mass="15214">MPGRSIDPELKQAVIKYTLNGLNSKEIASLTGISQRTVHRYRVKAGIGQDNTLAHLTPEQIAFGERLLDDGCSYQEVARTLGVRDVSVANRWPGRGWNALQAAEYRRLVEVFTHIDEIWKKARAQFMAGDFRETA</sequence>
<dbReference type="Proteomes" id="UP000019737">
    <property type="component" value="Segment"/>
</dbReference>
<organism evidence="2 3">
    <name type="scientific">Mycobacterium phage Hawkeye</name>
    <dbReference type="NCBI Taxonomy" id="1458711"/>
    <lineage>
        <taxon>Viruses</taxon>
        <taxon>Duplodnaviria</taxon>
        <taxon>Heunggongvirae</taxon>
        <taxon>Uroviricota</taxon>
        <taxon>Caudoviricetes</taxon>
        <taxon>Dclasvirinae</taxon>
        <taxon>Hawkeyevirus</taxon>
        <taxon>Hawkeyevirus hawkeye</taxon>
    </lineage>
</organism>
<gene>
    <name evidence="2" type="primary">86</name>
    <name evidence="2" type="ORF">PBI_HAWKEYE_86</name>
</gene>
<dbReference type="GO" id="GO:0003677">
    <property type="term" value="F:DNA binding"/>
    <property type="evidence" value="ECO:0007669"/>
    <property type="project" value="InterPro"/>
</dbReference>
<dbReference type="EMBL" id="KJ194582">
    <property type="protein sequence ID" value="AHN84097.1"/>
    <property type="molecule type" value="Genomic_DNA"/>
</dbReference>